<evidence type="ECO:0000256" key="8">
    <source>
        <dbReference type="HAMAP-Rule" id="MF_02078"/>
    </source>
</evidence>
<dbReference type="RefSeq" id="WP_165876393.1">
    <property type="nucleotide sequence ID" value="NZ_JAOQNU010000026.1"/>
</dbReference>
<keyword evidence="11" id="KW-1185">Reference proteome</keyword>
<feature type="transmembrane region" description="Helical" evidence="8">
    <location>
        <begin position="318"/>
        <end position="339"/>
    </location>
</feature>
<dbReference type="PANTHER" id="PTHR47019">
    <property type="entry name" value="LIPID II FLIPPASE MURJ"/>
    <property type="match status" value="1"/>
</dbReference>
<evidence type="ECO:0000256" key="2">
    <source>
        <dbReference type="ARBA" id="ARBA00022475"/>
    </source>
</evidence>
<feature type="transmembrane region" description="Helical" evidence="8">
    <location>
        <begin position="351"/>
        <end position="372"/>
    </location>
</feature>
<keyword evidence="8 9" id="KW-0961">Cell wall biogenesis/degradation</keyword>
<evidence type="ECO:0000256" key="7">
    <source>
        <dbReference type="ARBA" id="ARBA00023136"/>
    </source>
</evidence>
<comment type="caution">
    <text evidence="10">The sequence shown here is derived from an EMBL/GenBank/DDBJ whole genome shotgun (WGS) entry which is preliminary data.</text>
</comment>
<evidence type="ECO:0000256" key="9">
    <source>
        <dbReference type="PIRNR" id="PIRNR002869"/>
    </source>
</evidence>
<dbReference type="PIRSF" id="PIRSF002869">
    <property type="entry name" value="MviN"/>
    <property type="match status" value="1"/>
</dbReference>
<dbReference type="AlphaFoldDB" id="A0A4R2RP13"/>
<evidence type="ECO:0000256" key="3">
    <source>
        <dbReference type="ARBA" id="ARBA00022692"/>
    </source>
</evidence>
<dbReference type="PRINTS" id="PR01806">
    <property type="entry name" value="VIRFACTRMVIN"/>
</dbReference>
<dbReference type="GO" id="GO:0005886">
    <property type="term" value="C:plasma membrane"/>
    <property type="evidence" value="ECO:0007669"/>
    <property type="project" value="UniProtKB-SubCell"/>
</dbReference>
<keyword evidence="7 8" id="KW-0472">Membrane</keyword>
<feature type="transmembrane region" description="Helical" evidence="8">
    <location>
        <begin position="276"/>
        <end position="297"/>
    </location>
</feature>
<evidence type="ECO:0000256" key="6">
    <source>
        <dbReference type="ARBA" id="ARBA00022989"/>
    </source>
</evidence>
<feature type="transmembrane region" description="Helical" evidence="8">
    <location>
        <begin position="444"/>
        <end position="462"/>
    </location>
</feature>
<name>A0A4R2RP13_9FIRM</name>
<dbReference type="CDD" id="cd13123">
    <property type="entry name" value="MATE_MurJ_like"/>
    <property type="match status" value="1"/>
</dbReference>
<comment type="pathway">
    <text evidence="8">Cell wall biogenesis; peptidoglycan biosynthesis.</text>
</comment>
<keyword evidence="6 8" id="KW-1133">Transmembrane helix</keyword>
<dbReference type="UniPathway" id="UPA00219"/>
<keyword evidence="8 9" id="KW-0813">Transport</keyword>
<dbReference type="PANTHER" id="PTHR47019:SF1">
    <property type="entry name" value="LIPID II FLIPPASE MURJ"/>
    <property type="match status" value="1"/>
</dbReference>
<feature type="transmembrane region" description="Helical" evidence="8">
    <location>
        <begin position="231"/>
        <end position="251"/>
    </location>
</feature>
<dbReference type="GO" id="GO:0008360">
    <property type="term" value="P:regulation of cell shape"/>
    <property type="evidence" value="ECO:0007669"/>
    <property type="project" value="UniProtKB-UniRule"/>
</dbReference>
<keyword evidence="2 8" id="KW-1003">Cell membrane</keyword>
<feature type="transmembrane region" description="Helical" evidence="8">
    <location>
        <begin position="82"/>
        <end position="108"/>
    </location>
</feature>
<accession>A0A4R2RP13</accession>
<evidence type="ECO:0000256" key="1">
    <source>
        <dbReference type="ARBA" id="ARBA00004651"/>
    </source>
</evidence>
<dbReference type="Proteomes" id="UP000294813">
    <property type="component" value="Unassembled WGS sequence"/>
</dbReference>
<dbReference type="EMBL" id="SLXT01000012">
    <property type="protein sequence ID" value="TCP64067.1"/>
    <property type="molecule type" value="Genomic_DNA"/>
</dbReference>
<feature type="transmembrane region" description="Helical" evidence="8">
    <location>
        <begin position="162"/>
        <end position="182"/>
    </location>
</feature>
<organism evidence="10 11">
    <name type="scientific">Heliophilum fasciatum</name>
    <dbReference type="NCBI Taxonomy" id="35700"/>
    <lineage>
        <taxon>Bacteria</taxon>
        <taxon>Bacillati</taxon>
        <taxon>Bacillota</taxon>
        <taxon>Clostridia</taxon>
        <taxon>Eubacteriales</taxon>
        <taxon>Heliobacteriaceae</taxon>
        <taxon>Heliophilum</taxon>
    </lineage>
</organism>
<dbReference type="InterPro" id="IPR051050">
    <property type="entry name" value="Lipid_II_flippase_MurJ/MviN"/>
</dbReference>
<dbReference type="GO" id="GO:0071555">
    <property type="term" value="P:cell wall organization"/>
    <property type="evidence" value="ECO:0007669"/>
    <property type="project" value="UniProtKB-UniRule"/>
</dbReference>
<feature type="transmembrane region" description="Helical" evidence="8">
    <location>
        <begin position="410"/>
        <end position="432"/>
    </location>
</feature>
<keyword evidence="4 8" id="KW-0133">Cell shape</keyword>
<feature type="transmembrane region" description="Helical" evidence="8">
    <location>
        <begin position="482"/>
        <end position="502"/>
    </location>
</feature>
<gene>
    <name evidence="8" type="primary">murJ</name>
    <name evidence="10" type="ORF">EDD73_11228</name>
</gene>
<feature type="transmembrane region" description="Helical" evidence="8">
    <location>
        <begin position="188"/>
        <end position="211"/>
    </location>
</feature>
<keyword evidence="3 8" id="KW-0812">Transmembrane</keyword>
<dbReference type="InterPro" id="IPR004268">
    <property type="entry name" value="MurJ"/>
</dbReference>
<keyword evidence="5 8" id="KW-0573">Peptidoglycan synthesis</keyword>
<dbReference type="HAMAP" id="MF_02078">
    <property type="entry name" value="MurJ_MviN"/>
    <property type="match status" value="1"/>
</dbReference>
<dbReference type="GO" id="GO:0009252">
    <property type="term" value="P:peptidoglycan biosynthetic process"/>
    <property type="evidence" value="ECO:0007669"/>
    <property type="project" value="UniProtKB-UniRule"/>
</dbReference>
<proteinExistence type="inferred from homology"/>
<evidence type="ECO:0000256" key="4">
    <source>
        <dbReference type="ARBA" id="ARBA00022960"/>
    </source>
</evidence>
<dbReference type="NCBIfam" id="TIGR01695">
    <property type="entry name" value="murJ_mviN"/>
    <property type="match status" value="1"/>
</dbReference>
<reference evidence="10 11" key="1">
    <citation type="submission" date="2019-03" db="EMBL/GenBank/DDBJ databases">
        <title>Genomic Encyclopedia of Type Strains, Phase IV (KMG-IV): sequencing the most valuable type-strain genomes for metagenomic binning, comparative biology and taxonomic classification.</title>
        <authorList>
            <person name="Goeker M."/>
        </authorList>
    </citation>
    <scope>NUCLEOTIDE SEQUENCE [LARGE SCALE GENOMIC DNA]</scope>
    <source>
        <strain evidence="10 11">DSM 11170</strain>
    </source>
</reference>
<dbReference type="Pfam" id="PF03023">
    <property type="entry name" value="MurJ"/>
    <property type="match status" value="1"/>
</dbReference>
<sequence>MTKGNRIAKAAALIMIVTLAGRFLGFIREMLTARHFPVELVDSYVVAYTLPNIFGITMTGAFMAAFIPTFTQLMEQGDRERAWRLALTVFNAVVLLFAVLVGLGMVFAPTVVDWIAPGFANERSPETVHLTVELMRIMFPTLLFASVGGITMGVLNSLDHFLMPSLGPLAASLTVVAAILFVSPSMGIYALAAGTLVGLFLQTAVQIPAMIKKGFRYRWLLDLNDPLVRQVGVLVIPVLIGVGIGQVNILIDRNLASGLPAGSVSMLNFANQVYQLPMGIIVQAISVPIFPAFSALAAQKDMPGLHRTVGRGTNYYSLLLIPMTAGLMVLAVPTTRIIFERGAFTPENTVGTAVALFWYALGLLPAGMRDLYTRVFYALQDTKTPVKIGALCVGVHIALNLALIDSMGHGGLALATSLSALLNMVILGWILYRRTGGWNVGSQLIIGAKALVASLVMAAVVWEVNQYLQLWLGARRGILELLSLSGSIATGVVVYGVMIWLLRIDEVGLLLDMVKAKWRARFGGAA</sequence>
<dbReference type="GO" id="GO:0015648">
    <property type="term" value="F:lipid-linked peptidoglycan transporter activity"/>
    <property type="evidence" value="ECO:0007669"/>
    <property type="project" value="UniProtKB-UniRule"/>
</dbReference>
<comment type="function">
    <text evidence="8 9">Involved in peptidoglycan biosynthesis. Transports lipid-linked peptidoglycan precursors from the inner to the outer leaflet of the cytoplasmic membrane.</text>
</comment>
<feature type="transmembrane region" description="Helical" evidence="8">
    <location>
        <begin position="7"/>
        <end position="27"/>
    </location>
</feature>
<comment type="subcellular location">
    <subcellularLocation>
        <location evidence="1 8">Cell membrane</location>
        <topology evidence="1 8">Multi-pass membrane protein</topology>
    </subcellularLocation>
</comment>
<evidence type="ECO:0000256" key="5">
    <source>
        <dbReference type="ARBA" id="ARBA00022984"/>
    </source>
</evidence>
<feature type="transmembrane region" description="Helical" evidence="8">
    <location>
        <begin position="47"/>
        <end position="70"/>
    </location>
</feature>
<evidence type="ECO:0000313" key="10">
    <source>
        <dbReference type="EMBL" id="TCP64067.1"/>
    </source>
</evidence>
<protein>
    <recommendedName>
        <fullName evidence="8">Probable lipid II flippase MurJ</fullName>
    </recommendedName>
</protein>
<feature type="transmembrane region" description="Helical" evidence="8">
    <location>
        <begin position="384"/>
        <end position="404"/>
    </location>
</feature>
<evidence type="ECO:0000313" key="11">
    <source>
        <dbReference type="Proteomes" id="UP000294813"/>
    </source>
</evidence>
<dbReference type="GO" id="GO:0034204">
    <property type="term" value="P:lipid translocation"/>
    <property type="evidence" value="ECO:0007669"/>
    <property type="project" value="TreeGrafter"/>
</dbReference>
<comment type="similarity">
    <text evidence="8 9">Belongs to the MurJ/MviN family.</text>
</comment>
<feature type="transmembrane region" description="Helical" evidence="8">
    <location>
        <begin position="137"/>
        <end position="155"/>
    </location>
</feature>